<comment type="catalytic activity">
    <reaction evidence="8">
        <text>(S)-dihydroorotate + H2O = N-carbamoyl-L-aspartate + H(+)</text>
        <dbReference type="Rhea" id="RHEA:24296"/>
        <dbReference type="ChEBI" id="CHEBI:15377"/>
        <dbReference type="ChEBI" id="CHEBI:15378"/>
        <dbReference type="ChEBI" id="CHEBI:30864"/>
        <dbReference type="ChEBI" id="CHEBI:32814"/>
        <dbReference type="EC" id="3.5.2.3"/>
    </reaction>
</comment>
<dbReference type="EMBL" id="JAEHOE010000009">
    <property type="protein sequence ID" value="KAG2498654.1"/>
    <property type="molecule type" value="Genomic_DNA"/>
</dbReference>
<evidence type="ECO:0000256" key="4">
    <source>
        <dbReference type="ARBA" id="ARBA00022723"/>
    </source>
</evidence>
<evidence type="ECO:0000256" key="7">
    <source>
        <dbReference type="ARBA" id="ARBA00022975"/>
    </source>
</evidence>
<evidence type="ECO:0000256" key="8">
    <source>
        <dbReference type="ARBA" id="ARBA00048492"/>
    </source>
</evidence>
<dbReference type="InterPro" id="IPR002195">
    <property type="entry name" value="Dihydroorotase_CS"/>
</dbReference>
<dbReference type="PANTHER" id="PTHR43137">
    <property type="entry name" value="DIHYDROOROTASE"/>
    <property type="match status" value="1"/>
</dbReference>
<dbReference type="GO" id="GO:0009507">
    <property type="term" value="C:chloroplast"/>
    <property type="evidence" value="ECO:0007669"/>
    <property type="project" value="TreeGrafter"/>
</dbReference>
<reference evidence="11" key="1">
    <citation type="journal article" date="2020" name="bioRxiv">
        <title>Comparative genomics of Chlamydomonas.</title>
        <authorList>
            <person name="Craig R.J."/>
            <person name="Hasan A.R."/>
            <person name="Ness R.W."/>
            <person name="Keightley P.D."/>
        </authorList>
    </citation>
    <scope>NUCLEOTIDE SEQUENCE</scope>
    <source>
        <strain evidence="11">CCAP 11/70</strain>
    </source>
</reference>
<protein>
    <recommendedName>
        <fullName evidence="9">Dihydroorotase, mitochondrial</fullName>
        <ecNumber evidence="3">3.5.2.3</ecNumber>
    </recommendedName>
</protein>
<dbReference type="PROSITE" id="PS00482">
    <property type="entry name" value="DIHYDROOROTASE_1"/>
    <property type="match status" value="1"/>
</dbReference>
<sequence>MMQTSLRCSGRSAGRGAAASPALTSARPLSVRPSAPASATAVHAAAPAGVQTLTITRPDDWHLHVRDGQPMRDVVPHTAAHFARAIIMPNLVPPVTTTKAALEYKQRIEAAVPPGSNFTPLMTLYLTDRTTPEDVYAAKAAGIPAFKLYPAGATTNSDSGVTDLKKPMAALKAMAETGTLLLVHGEVTDAEVDMFDREAVFIKTKLVPLLEQVPNLRVVMEHITTKDAADFVASAPANVGASITPQHMLLNRNALFAKGLRPHNYCLPILKREKHREAIMGAAVGGSRKFFLGTDSAPHAKHAKESSCGCAGMYSAPVAMAIYATAFEKAGALGNLEAFASFNGPDFYGLPRNTDKLTLVRSAQRVPDSFRFGDSEVIPMWAGEEVPWSVAA</sequence>
<accession>A0A836C4D7</accession>
<keyword evidence="4" id="KW-0479">Metal-binding</keyword>
<dbReference type="GO" id="GO:0006207">
    <property type="term" value="P:'de novo' pyrimidine nucleobase biosynthetic process"/>
    <property type="evidence" value="ECO:0007669"/>
    <property type="project" value="TreeGrafter"/>
</dbReference>
<evidence type="ECO:0000256" key="10">
    <source>
        <dbReference type="SAM" id="MobiDB-lite"/>
    </source>
</evidence>
<keyword evidence="12" id="KW-1185">Reference proteome</keyword>
<evidence type="ECO:0000256" key="6">
    <source>
        <dbReference type="ARBA" id="ARBA00022833"/>
    </source>
</evidence>
<comment type="pathway">
    <text evidence="1">Pyrimidine metabolism; UMP biosynthesis via de novo pathway; (S)-dihydroorotate from bicarbonate: step 3/3.</text>
</comment>
<feature type="region of interest" description="Disordered" evidence="10">
    <location>
        <begin position="1"/>
        <end position="31"/>
    </location>
</feature>
<dbReference type="NCBIfam" id="TIGR00856">
    <property type="entry name" value="pyrC_dimer"/>
    <property type="match status" value="1"/>
</dbReference>
<dbReference type="GO" id="GO:0004151">
    <property type="term" value="F:dihydroorotase activity"/>
    <property type="evidence" value="ECO:0007669"/>
    <property type="project" value="UniProtKB-EC"/>
</dbReference>
<evidence type="ECO:0000256" key="3">
    <source>
        <dbReference type="ARBA" id="ARBA00012860"/>
    </source>
</evidence>
<evidence type="ECO:0000313" key="11">
    <source>
        <dbReference type="EMBL" id="KAG2498654.1"/>
    </source>
</evidence>
<comment type="similarity">
    <text evidence="2">Belongs to the metallo-dependent hydrolases superfamily. DHOase family. Class II DHOase subfamily.</text>
</comment>
<keyword evidence="6" id="KW-0862">Zinc</keyword>
<keyword evidence="7" id="KW-0665">Pyrimidine biosynthesis</keyword>
<dbReference type="Proteomes" id="UP000612055">
    <property type="component" value="Unassembled WGS sequence"/>
</dbReference>
<dbReference type="AlphaFoldDB" id="A0A836C4D7"/>
<comment type="caution">
    <text evidence="11">The sequence shown here is derived from an EMBL/GenBank/DDBJ whole genome shotgun (WGS) entry which is preliminary data.</text>
</comment>
<gene>
    <name evidence="11" type="ORF">HYH03_003400</name>
</gene>
<evidence type="ECO:0000256" key="9">
    <source>
        <dbReference type="ARBA" id="ARBA00069884"/>
    </source>
</evidence>
<dbReference type="InterPro" id="IPR004721">
    <property type="entry name" value="DHOdimr"/>
</dbReference>
<organism evidence="11 12">
    <name type="scientific">Edaphochlamys debaryana</name>
    <dbReference type="NCBI Taxonomy" id="47281"/>
    <lineage>
        <taxon>Eukaryota</taxon>
        <taxon>Viridiplantae</taxon>
        <taxon>Chlorophyta</taxon>
        <taxon>core chlorophytes</taxon>
        <taxon>Chlorophyceae</taxon>
        <taxon>CS clade</taxon>
        <taxon>Chlamydomonadales</taxon>
        <taxon>Chlamydomonadales incertae sedis</taxon>
        <taxon>Edaphochlamys</taxon>
    </lineage>
</organism>
<evidence type="ECO:0000256" key="2">
    <source>
        <dbReference type="ARBA" id="ARBA00005631"/>
    </source>
</evidence>
<name>A0A836C4D7_9CHLO</name>
<dbReference type="FunFam" id="3.20.20.140:FF:000006">
    <property type="entry name" value="Dihydroorotase"/>
    <property type="match status" value="1"/>
</dbReference>
<dbReference type="GO" id="GO:0044205">
    <property type="term" value="P:'de novo' UMP biosynthetic process"/>
    <property type="evidence" value="ECO:0007669"/>
    <property type="project" value="UniProtKB-UniPathway"/>
</dbReference>
<dbReference type="GO" id="GO:0046872">
    <property type="term" value="F:metal ion binding"/>
    <property type="evidence" value="ECO:0007669"/>
    <property type="project" value="UniProtKB-KW"/>
</dbReference>
<dbReference type="CDD" id="cd01294">
    <property type="entry name" value="DHOase"/>
    <property type="match status" value="1"/>
</dbReference>
<dbReference type="SUPFAM" id="SSF51556">
    <property type="entry name" value="Metallo-dependent hydrolases"/>
    <property type="match status" value="1"/>
</dbReference>
<dbReference type="HAMAP" id="MF_00219">
    <property type="entry name" value="PyrC_classII"/>
    <property type="match status" value="1"/>
</dbReference>
<dbReference type="InterPro" id="IPR032466">
    <property type="entry name" value="Metal_Hydrolase"/>
</dbReference>
<dbReference type="Gene3D" id="3.20.20.140">
    <property type="entry name" value="Metal-dependent hydrolases"/>
    <property type="match status" value="1"/>
</dbReference>
<dbReference type="PIRSF" id="PIRSF001237">
    <property type="entry name" value="DHOdimr"/>
    <property type="match status" value="1"/>
</dbReference>
<proteinExistence type="inferred from homology"/>
<dbReference type="PROSITE" id="PS00483">
    <property type="entry name" value="DIHYDROOROTASE_2"/>
    <property type="match status" value="1"/>
</dbReference>
<keyword evidence="5" id="KW-0378">Hydrolase</keyword>
<evidence type="ECO:0000256" key="5">
    <source>
        <dbReference type="ARBA" id="ARBA00022801"/>
    </source>
</evidence>
<feature type="compositionally biased region" description="Low complexity" evidence="10">
    <location>
        <begin position="7"/>
        <end position="22"/>
    </location>
</feature>
<dbReference type="OrthoDB" id="1670005at2759"/>
<dbReference type="UniPathway" id="UPA00070">
    <property type="reaction ID" value="UER00117"/>
</dbReference>
<evidence type="ECO:0000313" key="12">
    <source>
        <dbReference type="Proteomes" id="UP000612055"/>
    </source>
</evidence>
<dbReference type="EC" id="3.5.2.3" evidence="3"/>
<evidence type="ECO:0000256" key="1">
    <source>
        <dbReference type="ARBA" id="ARBA00004880"/>
    </source>
</evidence>
<dbReference type="PANTHER" id="PTHR43137:SF1">
    <property type="entry name" value="DIHYDROOROTASE"/>
    <property type="match status" value="1"/>
</dbReference>